<evidence type="ECO:0000256" key="3">
    <source>
        <dbReference type="ARBA" id="ARBA00022692"/>
    </source>
</evidence>
<dbReference type="SUPFAM" id="SSF56935">
    <property type="entry name" value="Porins"/>
    <property type="match status" value="1"/>
</dbReference>
<dbReference type="InterPro" id="IPR012910">
    <property type="entry name" value="Plug_dom"/>
</dbReference>
<dbReference type="InterPro" id="IPR037066">
    <property type="entry name" value="Plug_dom_sf"/>
</dbReference>
<keyword evidence="2" id="KW-0813">Transport</keyword>
<dbReference type="PROSITE" id="PS52016">
    <property type="entry name" value="TONB_DEPENDENT_REC_3"/>
    <property type="match status" value="1"/>
</dbReference>
<gene>
    <name evidence="8" type="primary">susC_18</name>
    <name evidence="8" type="ORF">GALL_167670</name>
</gene>
<dbReference type="Gene3D" id="2.40.170.20">
    <property type="entry name" value="TonB-dependent receptor, beta-barrel domain"/>
    <property type="match status" value="1"/>
</dbReference>
<name>A0A1J5SM53_9ZZZZ</name>
<sequence>MKKIKTICLKSMLKWGVFLIFLLAATTVFAQVKISGTVTDKQNNPIAGATIRVVKTARYTTSNSSGQFSIEAALKDIIEVTYVGYAKKELRVSSNNLKIQLEETSNLLDNVVVIGYGKIKRKDVTGGISSITGEELRKSQPSTFDQALQGKVAGVIVQQISGQPGGGVSIQIHGISSISSTNSPLYVIDGVIIPPTNDPGNGSNPLNSINPNEIESIDVLKDASATAIYGSQATNGVVVITTKRGAVSAPQISYQGYTGYQQIPKKLATINLPQLASFLNDRAVVWGFDARPEFANPKYLGPGTNWQNELFRNAPMNNHSLTVNGGDSRTQYLLSLSYFDQQGIALGSNFQRYSLRINLDNKTTNWLKIGTSLQLSHIIENVNTTNAGVIQNALSLTPDIAVKNNDGTWGGITNTSGWVQGVANPVAMALINKNMNYRNQLFGNVYAEVQFSKDLSLRNEFSGNLDFFTNEGFQPQTTFGKYTTPNPTSASYSYNQYIGTTARNYITYNHYFGKNSINVMAGHEANLSTNASVSASRSTFPSNNVQSISSGDPTTAKNGGGTGDGASEGYFGRINFNLKDKYLFTLNARRDGSANFPVGGRWVTTSSGAFAWKINKEKFLENVKQINDLKLRLGYGLTNNQGIPGNTYVTQLSTVANGLSGIAQIQSNLANPYVKWENTKNANIGLDGTLFNWKINFSIDVYDRTTDGLLLKLPLPLYSGTTTGYSPGAMQAPYVNIGSISNKGFDIRIGTTNISNKNFTWKTDVTISRNINKVLSLGAGGDAASLTQTNWSTGYVAEKTVVGQPIGEFYGYIYDGIFASPKDFKTHALPVDQAGNVRPISRSGGGIWYGDRMFKDLNGDGVIDSKDQTFLGSPYPAFQFGFNNTFTYKDFDLNIFFSGSVGNKVYNQLPIYQANPLNNTNYFTSVLDYAKTALINPNGDPNNVNNVYVTNPNTTIVSLRNDNTNENLRPTNLSIEDGSFIRCKNITLGYTLPQSILAKAHLYSLRLYANVSNAFIITKYTGMDPEIGSWNPLQSGWDNGYYPQSRVFTFGVNVKLTK</sequence>
<dbReference type="InterPro" id="IPR023996">
    <property type="entry name" value="TonB-dep_OMP_SusC/RagA"/>
</dbReference>
<dbReference type="Gene3D" id="2.60.40.1120">
    <property type="entry name" value="Carboxypeptidase-like, regulatory domain"/>
    <property type="match status" value="1"/>
</dbReference>
<evidence type="ECO:0000256" key="4">
    <source>
        <dbReference type="ARBA" id="ARBA00023136"/>
    </source>
</evidence>
<feature type="region of interest" description="Disordered" evidence="6">
    <location>
        <begin position="538"/>
        <end position="564"/>
    </location>
</feature>
<evidence type="ECO:0000256" key="6">
    <source>
        <dbReference type="SAM" id="MobiDB-lite"/>
    </source>
</evidence>
<evidence type="ECO:0000256" key="5">
    <source>
        <dbReference type="ARBA" id="ARBA00023237"/>
    </source>
</evidence>
<dbReference type="InterPro" id="IPR039426">
    <property type="entry name" value="TonB-dep_rcpt-like"/>
</dbReference>
<dbReference type="NCBIfam" id="TIGR04056">
    <property type="entry name" value="OMP_RagA_SusC"/>
    <property type="match status" value="1"/>
</dbReference>
<dbReference type="AlphaFoldDB" id="A0A1J5SM53"/>
<keyword evidence="4" id="KW-0472">Membrane</keyword>
<reference evidence="8" key="1">
    <citation type="submission" date="2016-10" db="EMBL/GenBank/DDBJ databases">
        <title>Sequence of Gallionella enrichment culture.</title>
        <authorList>
            <person name="Poehlein A."/>
            <person name="Muehling M."/>
            <person name="Daniel R."/>
        </authorList>
    </citation>
    <scope>NUCLEOTIDE SEQUENCE</scope>
</reference>
<dbReference type="SUPFAM" id="SSF49464">
    <property type="entry name" value="Carboxypeptidase regulatory domain-like"/>
    <property type="match status" value="1"/>
</dbReference>
<evidence type="ECO:0000256" key="2">
    <source>
        <dbReference type="ARBA" id="ARBA00022448"/>
    </source>
</evidence>
<keyword evidence="3" id="KW-0812">Transmembrane</keyword>
<dbReference type="EMBL" id="MLJW01000087">
    <property type="protein sequence ID" value="OIR01134.1"/>
    <property type="molecule type" value="Genomic_DNA"/>
</dbReference>
<dbReference type="Pfam" id="PF07715">
    <property type="entry name" value="Plug"/>
    <property type="match status" value="1"/>
</dbReference>
<evidence type="ECO:0000313" key="8">
    <source>
        <dbReference type="EMBL" id="OIR01134.1"/>
    </source>
</evidence>
<organism evidence="8">
    <name type="scientific">mine drainage metagenome</name>
    <dbReference type="NCBI Taxonomy" id="410659"/>
    <lineage>
        <taxon>unclassified sequences</taxon>
        <taxon>metagenomes</taxon>
        <taxon>ecological metagenomes</taxon>
    </lineage>
</organism>
<protein>
    <submittedName>
        <fullName evidence="8">TonB-dependent receptor SusC</fullName>
    </submittedName>
</protein>
<dbReference type="GO" id="GO:0009279">
    <property type="term" value="C:cell outer membrane"/>
    <property type="evidence" value="ECO:0007669"/>
    <property type="project" value="UniProtKB-SubCell"/>
</dbReference>
<comment type="caution">
    <text evidence="8">The sequence shown here is derived from an EMBL/GenBank/DDBJ whole genome shotgun (WGS) entry which is preliminary data.</text>
</comment>
<proteinExistence type="predicted"/>
<keyword evidence="8" id="KW-0675">Receptor</keyword>
<feature type="domain" description="TonB-dependent receptor plug" evidence="7">
    <location>
        <begin position="121"/>
        <end position="237"/>
    </location>
</feature>
<dbReference type="InterPro" id="IPR008969">
    <property type="entry name" value="CarboxyPept-like_regulatory"/>
</dbReference>
<comment type="subcellular location">
    <subcellularLocation>
        <location evidence="1">Cell outer membrane</location>
        <topology evidence="1">Multi-pass membrane protein</topology>
    </subcellularLocation>
</comment>
<keyword evidence="5" id="KW-0998">Cell outer membrane</keyword>
<dbReference type="InterPro" id="IPR036942">
    <property type="entry name" value="Beta-barrel_TonB_sf"/>
</dbReference>
<accession>A0A1J5SM53</accession>
<dbReference type="Gene3D" id="2.170.130.10">
    <property type="entry name" value="TonB-dependent receptor, plug domain"/>
    <property type="match status" value="1"/>
</dbReference>
<dbReference type="Pfam" id="PF13715">
    <property type="entry name" value="CarbopepD_reg_2"/>
    <property type="match status" value="1"/>
</dbReference>
<feature type="compositionally biased region" description="Polar residues" evidence="6">
    <location>
        <begin position="538"/>
        <end position="557"/>
    </location>
</feature>
<dbReference type="NCBIfam" id="TIGR04057">
    <property type="entry name" value="SusC_RagA_signa"/>
    <property type="match status" value="1"/>
</dbReference>
<evidence type="ECO:0000259" key="7">
    <source>
        <dbReference type="Pfam" id="PF07715"/>
    </source>
</evidence>
<dbReference type="InterPro" id="IPR023997">
    <property type="entry name" value="TonB-dep_OMP_SusC/RagA_CS"/>
</dbReference>
<evidence type="ECO:0000256" key="1">
    <source>
        <dbReference type="ARBA" id="ARBA00004571"/>
    </source>
</evidence>